<dbReference type="InterPro" id="IPR025205">
    <property type="entry name" value="PilX/PilW_C"/>
</dbReference>
<dbReference type="AlphaFoldDB" id="A0A448VQZ1"/>
<organism evidence="4 5">
    <name type="scientific">Neisseria weaveri</name>
    <dbReference type="NCBI Taxonomy" id="28091"/>
    <lineage>
        <taxon>Bacteria</taxon>
        <taxon>Pseudomonadati</taxon>
        <taxon>Pseudomonadota</taxon>
        <taxon>Betaproteobacteria</taxon>
        <taxon>Neisseriales</taxon>
        <taxon>Neisseriaceae</taxon>
        <taxon>Neisseria</taxon>
    </lineage>
</organism>
<dbReference type="InterPro" id="IPR025746">
    <property type="entry name" value="PilX_N_dom"/>
</dbReference>
<dbReference type="Proteomes" id="UP000272771">
    <property type="component" value="Chromosome"/>
</dbReference>
<evidence type="ECO:0000256" key="1">
    <source>
        <dbReference type="SAM" id="Phobius"/>
    </source>
</evidence>
<accession>A0A448VQZ1</accession>
<reference evidence="4 5" key="1">
    <citation type="submission" date="2018-12" db="EMBL/GenBank/DDBJ databases">
        <authorList>
            <consortium name="Pathogen Informatics"/>
        </authorList>
    </citation>
    <scope>NUCLEOTIDE SEQUENCE [LARGE SCALE GENOMIC DNA]</scope>
    <source>
        <strain evidence="4 5">NCTC12742</strain>
    </source>
</reference>
<gene>
    <name evidence="4" type="primary">pilK</name>
    <name evidence="4" type="ORF">NCTC12742_02057</name>
</gene>
<dbReference type="Pfam" id="PF13681">
    <property type="entry name" value="PilX"/>
    <property type="match status" value="1"/>
</dbReference>
<keyword evidence="1" id="KW-0472">Membrane</keyword>
<evidence type="ECO:0000259" key="2">
    <source>
        <dbReference type="Pfam" id="PF13681"/>
    </source>
</evidence>
<dbReference type="RefSeq" id="WP_004283367.1">
    <property type="nucleotide sequence ID" value="NZ_CAUJRG010000008.1"/>
</dbReference>
<proteinExistence type="predicted"/>
<name>A0A448VQZ1_9NEIS</name>
<evidence type="ECO:0000313" key="4">
    <source>
        <dbReference type="EMBL" id="VEJ52143.1"/>
    </source>
</evidence>
<keyword evidence="1" id="KW-1133">Transmembrane helix</keyword>
<evidence type="ECO:0000313" key="5">
    <source>
        <dbReference type="Proteomes" id="UP000272771"/>
    </source>
</evidence>
<keyword evidence="5" id="KW-1185">Reference proteome</keyword>
<keyword evidence="1" id="KW-0812">Transmembrane</keyword>
<protein>
    <submittedName>
        <fullName evidence="4">Type IV pilus biogenesis protein PilK</fullName>
    </submittedName>
</protein>
<evidence type="ECO:0000259" key="3">
    <source>
        <dbReference type="Pfam" id="PF14341"/>
    </source>
</evidence>
<dbReference type="Pfam" id="PF14341">
    <property type="entry name" value="PilX_N"/>
    <property type="match status" value="1"/>
</dbReference>
<feature type="domain" description="PilX/PilW C-terminal" evidence="2">
    <location>
        <begin position="89"/>
        <end position="184"/>
    </location>
</feature>
<dbReference type="STRING" id="28091.SAMEA3174300_00624"/>
<dbReference type="OrthoDB" id="8613141at2"/>
<dbReference type="EMBL" id="LR134533">
    <property type="protein sequence ID" value="VEJ52143.1"/>
    <property type="molecule type" value="Genomic_DNA"/>
</dbReference>
<feature type="transmembrane region" description="Helical" evidence="1">
    <location>
        <begin position="21"/>
        <end position="40"/>
    </location>
</feature>
<sequence length="186" mass="20744">MRRTNILKTGRLKSKQQEQGFTLFIVMMVMILVAFLVVAATQSYNTEQRIGVNDADRKFALELAEAALRKGENDIVDFEAVTFRADCQDGLCASAGSAAVVVNNLTIEAETGNTPAWKRMCDSKLCIETNGRIYETAAKFSSKKPRYIIEYIRTQDDGAVIFRVTSRAWGRNKNTVVTLQSYVQVG</sequence>
<feature type="domain" description="Type 4 fimbrial biogenesis protein PilX N-terminal" evidence="3">
    <location>
        <begin position="19"/>
        <end position="69"/>
    </location>
</feature>